<dbReference type="AlphaFoldDB" id="A0A0J0XDD0"/>
<evidence type="ECO:0000256" key="1">
    <source>
        <dbReference type="SAM" id="MobiDB-lite"/>
    </source>
</evidence>
<proteinExistence type="predicted"/>
<dbReference type="Proteomes" id="UP000053611">
    <property type="component" value="Unassembled WGS sequence"/>
</dbReference>
<feature type="region of interest" description="Disordered" evidence="1">
    <location>
        <begin position="19"/>
        <end position="89"/>
    </location>
</feature>
<reference evidence="2 3" key="1">
    <citation type="submission" date="2015-03" db="EMBL/GenBank/DDBJ databases">
        <title>Genomics and transcriptomics of the oil-accumulating basidiomycete yeast T. oleaginosus allow insights into substrate utilization and the diverse evolutionary trajectories of mating systems in fungi.</title>
        <authorList>
            <consortium name="DOE Joint Genome Institute"/>
            <person name="Kourist R."/>
            <person name="Kracht O."/>
            <person name="Bracharz F."/>
            <person name="Lipzen A."/>
            <person name="Nolan M."/>
            <person name="Ohm R."/>
            <person name="Grigoriev I."/>
            <person name="Sun S."/>
            <person name="Heitman J."/>
            <person name="Bruck T."/>
            <person name="Nowrousian M."/>
        </authorList>
    </citation>
    <scope>NUCLEOTIDE SEQUENCE [LARGE SCALE GENOMIC DNA]</scope>
    <source>
        <strain evidence="2 3">IBC0246</strain>
    </source>
</reference>
<dbReference type="EMBL" id="KQ087271">
    <property type="protein sequence ID" value="KLT39086.1"/>
    <property type="molecule type" value="Genomic_DNA"/>
</dbReference>
<evidence type="ECO:0000313" key="2">
    <source>
        <dbReference type="EMBL" id="KLT39086.1"/>
    </source>
</evidence>
<evidence type="ECO:0000313" key="3">
    <source>
        <dbReference type="Proteomes" id="UP000053611"/>
    </source>
</evidence>
<organism evidence="2 3">
    <name type="scientific">Cutaneotrichosporon oleaginosum</name>
    <dbReference type="NCBI Taxonomy" id="879819"/>
    <lineage>
        <taxon>Eukaryota</taxon>
        <taxon>Fungi</taxon>
        <taxon>Dikarya</taxon>
        <taxon>Basidiomycota</taxon>
        <taxon>Agaricomycotina</taxon>
        <taxon>Tremellomycetes</taxon>
        <taxon>Trichosporonales</taxon>
        <taxon>Trichosporonaceae</taxon>
        <taxon>Cutaneotrichosporon</taxon>
    </lineage>
</organism>
<gene>
    <name evidence="2" type="ORF">CC85DRAFT_208138</name>
</gene>
<dbReference type="RefSeq" id="XP_018275577.1">
    <property type="nucleotide sequence ID" value="XM_018419945.1"/>
</dbReference>
<keyword evidence="3" id="KW-1185">Reference proteome</keyword>
<accession>A0A0J0XDD0</accession>
<sequence>MLSTSLGRCREEYEILGARPPTTSASRDGALAFDSTDASGRRSAIRDRLLHTKARSHGLPSMSGCSSAVAERPRFQSPGGPAGLGRDPRHVRLGSSLASIRQAEWRRGDRARLCGALSSMSISWQACERQFPSPSVAQSCPCPTAGRSRHAHATVTVSDDVTAPHHFPQQHLLELMDIHRRVACF</sequence>
<name>A0A0J0XDD0_9TREE</name>
<protein>
    <submittedName>
        <fullName evidence="2">Uncharacterized protein</fullName>
    </submittedName>
</protein>
<dbReference type="GeneID" id="28980548"/>